<dbReference type="Gene3D" id="1.10.1740.10">
    <property type="match status" value="1"/>
</dbReference>
<evidence type="ECO:0000256" key="2">
    <source>
        <dbReference type="ARBA" id="ARBA00023015"/>
    </source>
</evidence>
<evidence type="ECO:0000313" key="8">
    <source>
        <dbReference type="Proteomes" id="UP001398420"/>
    </source>
</evidence>
<evidence type="ECO:0000256" key="1">
    <source>
        <dbReference type="ARBA" id="ARBA00010641"/>
    </source>
</evidence>
<evidence type="ECO:0000256" key="3">
    <source>
        <dbReference type="ARBA" id="ARBA00023082"/>
    </source>
</evidence>
<dbReference type="SUPFAM" id="SSF88946">
    <property type="entry name" value="Sigma2 domain of RNA polymerase sigma factors"/>
    <property type="match status" value="1"/>
</dbReference>
<dbReference type="PANTHER" id="PTHR43133:SF60">
    <property type="entry name" value="RNA POLYMERASE SIGMA FACTOR SIGV"/>
    <property type="match status" value="1"/>
</dbReference>
<keyword evidence="8" id="KW-1185">Reference proteome</keyword>
<dbReference type="Proteomes" id="UP001398420">
    <property type="component" value="Unassembled WGS sequence"/>
</dbReference>
<evidence type="ECO:0000259" key="6">
    <source>
        <dbReference type="Pfam" id="PF08281"/>
    </source>
</evidence>
<dbReference type="InterPro" id="IPR013324">
    <property type="entry name" value="RNA_pol_sigma_r3/r4-like"/>
</dbReference>
<evidence type="ECO:0000256" key="4">
    <source>
        <dbReference type="ARBA" id="ARBA00023163"/>
    </source>
</evidence>
<dbReference type="CDD" id="cd06171">
    <property type="entry name" value="Sigma70_r4"/>
    <property type="match status" value="1"/>
</dbReference>
<protein>
    <submittedName>
        <fullName evidence="7">RNA polymerase sigma factor</fullName>
    </submittedName>
</protein>
<sequence>MEIEELVETYADYCYRVAFTYVKDHGAAEEIVQDVLLAHYQNEHTFEQRASLKTYLAKITVHKSLDYLRKKERRWGFFFTKGKNVEVADTTINLANTYAQKEKYGEVLDAVLQLDEKYRAIILFYYFEENTLAEISEILSIPLNTVKTRHQRAKQQLKQSLKEVYFDEEF</sequence>
<dbReference type="Gene3D" id="1.10.10.10">
    <property type="entry name" value="Winged helix-like DNA-binding domain superfamily/Winged helix DNA-binding domain"/>
    <property type="match status" value="1"/>
</dbReference>
<keyword evidence="4" id="KW-0804">Transcription</keyword>
<dbReference type="InterPro" id="IPR014284">
    <property type="entry name" value="RNA_pol_sigma-70_dom"/>
</dbReference>
<dbReference type="EMBL" id="JBCEWA010000004">
    <property type="protein sequence ID" value="MEL5988063.1"/>
    <property type="molecule type" value="Genomic_DNA"/>
</dbReference>
<dbReference type="SUPFAM" id="SSF88659">
    <property type="entry name" value="Sigma3 and sigma4 domains of RNA polymerase sigma factors"/>
    <property type="match status" value="1"/>
</dbReference>
<comment type="caution">
    <text evidence="7">The sequence shown here is derived from an EMBL/GenBank/DDBJ whole genome shotgun (WGS) entry which is preliminary data.</text>
</comment>
<comment type="similarity">
    <text evidence="1">Belongs to the sigma-70 factor family. ECF subfamily.</text>
</comment>
<feature type="domain" description="RNA polymerase sigma-70 region 2" evidence="5">
    <location>
        <begin position="6"/>
        <end position="74"/>
    </location>
</feature>
<dbReference type="InterPro" id="IPR013249">
    <property type="entry name" value="RNA_pol_sigma70_r4_t2"/>
</dbReference>
<accession>A0ABU9LJS4</accession>
<reference evidence="7 8" key="1">
    <citation type="submission" date="2024-04" db="EMBL/GenBank/DDBJ databases">
        <authorList>
            <person name="Wu Y.S."/>
            <person name="Zhang L."/>
        </authorList>
    </citation>
    <scope>NUCLEOTIDE SEQUENCE [LARGE SCALE GENOMIC DNA]</scope>
    <source>
        <strain evidence="7 8">KG-01</strain>
    </source>
</reference>
<dbReference type="InterPro" id="IPR039425">
    <property type="entry name" value="RNA_pol_sigma-70-like"/>
</dbReference>
<organism evidence="7 8">
    <name type="scientific">Kurthia gibsonii</name>
    <dbReference type="NCBI Taxonomy" id="33946"/>
    <lineage>
        <taxon>Bacteria</taxon>
        <taxon>Bacillati</taxon>
        <taxon>Bacillota</taxon>
        <taxon>Bacilli</taxon>
        <taxon>Bacillales</taxon>
        <taxon>Caryophanaceae</taxon>
        <taxon>Kurthia</taxon>
    </lineage>
</organism>
<dbReference type="Pfam" id="PF04542">
    <property type="entry name" value="Sigma70_r2"/>
    <property type="match status" value="1"/>
</dbReference>
<feature type="domain" description="RNA polymerase sigma factor 70 region 4 type 2" evidence="6">
    <location>
        <begin position="106"/>
        <end position="157"/>
    </location>
</feature>
<dbReference type="InterPro" id="IPR036388">
    <property type="entry name" value="WH-like_DNA-bd_sf"/>
</dbReference>
<evidence type="ECO:0000313" key="7">
    <source>
        <dbReference type="EMBL" id="MEL5988063.1"/>
    </source>
</evidence>
<name>A0ABU9LJS4_9BACL</name>
<proteinExistence type="inferred from homology"/>
<dbReference type="PANTHER" id="PTHR43133">
    <property type="entry name" value="RNA POLYMERASE ECF-TYPE SIGMA FACTO"/>
    <property type="match status" value="1"/>
</dbReference>
<evidence type="ECO:0000259" key="5">
    <source>
        <dbReference type="Pfam" id="PF04542"/>
    </source>
</evidence>
<gene>
    <name evidence="7" type="ORF">AAF454_06495</name>
</gene>
<keyword evidence="3" id="KW-0731">Sigma factor</keyword>
<dbReference type="Pfam" id="PF08281">
    <property type="entry name" value="Sigma70_r4_2"/>
    <property type="match status" value="1"/>
</dbReference>
<dbReference type="RefSeq" id="WP_342302844.1">
    <property type="nucleotide sequence ID" value="NZ_JBCEWA010000004.1"/>
</dbReference>
<dbReference type="InterPro" id="IPR013325">
    <property type="entry name" value="RNA_pol_sigma_r2"/>
</dbReference>
<dbReference type="InterPro" id="IPR007627">
    <property type="entry name" value="RNA_pol_sigma70_r2"/>
</dbReference>
<dbReference type="NCBIfam" id="TIGR02937">
    <property type="entry name" value="sigma70-ECF"/>
    <property type="match status" value="1"/>
</dbReference>
<keyword evidence="2" id="KW-0805">Transcription regulation</keyword>